<evidence type="ECO:0000313" key="1">
    <source>
        <dbReference type="EMBL" id="KAF4945138.1"/>
    </source>
</evidence>
<dbReference type="EMBL" id="JABEXW010001258">
    <property type="protein sequence ID" value="KAF4945138.1"/>
    <property type="molecule type" value="Genomic_DNA"/>
</dbReference>
<proteinExistence type="predicted"/>
<sequence length="130" mass="14601">MVNTGAVVNLEAPEEGDTTWTVEQVEVEQEQEEEQAENIKAIDWGHGPIHNIGTLDLDTYEIKVTLNYVGIRAGTVQGNIKDGLGVKIDLFAARGEQNFYLKNGNELWTYIDIRVTFDGLFSGDYKIFTF</sequence>
<gene>
    <name evidence="1" type="ORF">FSARC_14497</name>
</gene>
<dbReference type="OrthoDB" id="3832365at2759"/>
<protein>
    <submittedName>
        <fullName evidence="1">Uncharacterized protein</fullName>
    </submittedName>
</protein>
<reference evidence="1" key="1">
    <citation type="journal article" date="2020" name="BMC Genomics">
        <title>Correction to: Identification and distribution of gene clusters required for synthesis of sphingolipid metabolism inhibitors in diverse species of the filamentous fungus Fusarium.</title>
        <authorList>
            <person name="Kim H.S."/>
            <person name="Lohmar J.M."/>
            <person name="Busman M."/>
            <person name="Brown D.W."/>
            <person name="Naumann T.A."/>
            <person name="Divon H.H."/>
            <person name="Lysoe E."/>
            <person name="Uhlig S."/>
            <person name="Proctor R.H."/>
        </authorList>
    </citation>
    <scope>NUCLEOTIDE SEQUENCE</scope>
    <source>
        <strain evidence="1">NRRL 20472</strain>
    </source>
</reference>
<reference evidence="1" key="2">
    <citation type="submission" date="2020-05" db="EMBL/GenBank/DDBJ databases">
        <authorList>
            <person name="Kim H.-S."/>
            <person name="Proctor R.H."/>
            <person name="Brown D.W."/>
        </authorList>
    </citation>
    <scope>NUCLEOTIDE SEQUENCE</scope>
    <source>
        <strain evidence="1">NRRL 20472</strain>
    </source>
</reference>
<organism evidence="1 2">
    <name type="scientific">Fusarium sarcochroum</name>
    <dbReference type="NCBI Taxonomy" id="1208366"/>
    <lineage>
        <taxon>Eukaryota</taxon>
        <taxon>Fungi</taxon>
        <taxon>Dikarya</taxon>
        <taxon>Ascomycota</taxon>
        <taxon>Pezizomycotina</taxon>
        <taxon>Sordariomycetes</taxon>
        <taxon>Hypocreomycetidae</taxon>
        <taxon>Hypocreales</taxon>
        <taxon>Nectriaceae</taxon>
        <taxon>Fusarium</taxon>
        <taxon>Fusarium lateritium species complex</taxon>
    </lineage>
</organism>
<dbReference type="AlphaFoldDB" id="A0A8H4WNR5"/>
<name>A0A8H4WNR5_9HYPO</name>
<keyword evidence="2" id="KW-1185">Reference proteome</keyword>
<evidence type="ECO:0000313" key="2">
    <source>
        <dbReference type="Proteomes" id="UP000622797"/>
    </source>
</evidence>
<dbReference type="Proteomes" id="UP000622797">
    <property type="component" value="Unassembled WGS sequence"/>
</dbReference>
<accession>A0A8H4WNR5</accession>
<comment type="caution">
    <text evidence="1">The sequence shown here is derived from an EMBL/GenBank/DDBJ whole genome shotgun (WGS) entry which is preliminary data.</text>
</comment>